<dbReference type="PROSITE" id="PS51707">
    <property type="entry name" value="CYTH"/>
    <property type="match status" value="1"/>
</dbReference>
<feature type="domain" description="CYTH" evidence="1">
    <location>
        <begin position="4"/>
        <end position="191"/>
    </location>
</feature>
<name>A0ABZ3EB94_9STAP</name>
<dbReference type="InterPro" id="IPR033469">
    <property type="entry name" value="CYTH-like_dom_sf"/>
</dbReference>
<organism evidence="2 3">
    <name type="scientific">Staphylococcus hsinchuensis</name>
    <dbReference type="NCBI Taxonomy" id="3051183"/>
    <lineage>
        <taxon>Bacteria</taxon>
        <taxon>Bacillati</taxon>
        <taxon>Bacillota</taxon>
        <taxon>Bacilli</taxon>
        <taxon>Bacillales</taxon>
        <taxon>Staphylococcaceae</taxon>
        <taxon>Staphylococcus</taxon>
    </lineage>
</organism>
<keyword evidence="3" id="KW-1185">Reference proteome</keyword>
<evidence type="ECO:0000313" key="2">
    <source>
        <dbReference type="EMBL" id="XAF69701.1"/>
    </source>
</evidence>
<reference evidence="2 3" key="1">
    <citation type="journal article" date="2024" name="Pathogens">
        <title>Staphylococcus hsinchuensis sp. nov., Isolated from Soymilk.</title>
        <authorList>
            <person name="Wang Y.T."/>
            <person name="Lin Y.C."/>
            <person name="Hsieh Y.H."/>
            <person name="Lin Y.T."/>
            <person name="Hamada M."/>
            <person name="Chen C.C."/>
            <person name="Liou J.S."/>
            <person name="Lee A.Y."/>
            <person name="Zhang W.L."/>
            <person name="Chen Y.T."/>
            <person name="Huang C.H."/>
        </authorList>
    </citation>
    <scope>NUCLEOTIDE SEQUENCE [LARGE SCALE GENOMIC DNA]</scope>
    <source>
        <strain evidence="2 3">H164</strain>
    </source>
</reference>
<proteinExistence type="predicted"/>
<gene>
    <name evidence="2" type="ORF">QQM35_06390</name>
</gene>
<dbReference type="CDD" id="cd07762">
    <property type="entry name" value="CYTH-like_Pase_1"/>
    <property type="match status" value="1"/>
</dbReference>
<dbReference type="Proteomes" id="UP001436297">
    <property type="component" value="Chromosome"/>
</dbReference>
<sequence length="199" mass="23573">MSTNNEIEFKQLLTNKEYESFYNTYFQGEQPFKQTNFYIDTPDFQLMSKLCALRIRVKDSQYEMTLKTPSEVGLMEYNEPTDIKPQIDDQVSATQLPHSIREQLDQLQINQDNLVILGSLTTERLERPLEENLIVLDKSTYLGYEDYELEFEVTDYDKGLEQFKSILDQFDIEHVDPDNKVKRFFDRKQKLNKKPNDNG</sequence>
<dbReference type="PIRSF" id="PIRSF012526">
    <property type="entry name" value="CYTH_UCP012526"/>
    <property type="match status" value="1"/>
</dbReference>
<evidence type="ECO:0000313" key="3">
    <source>
        <dbReference type="Proteomes" id="UP001436297"/>
    </source>
</evidence>
<accession>A0ABZ3EB94</accession>
<dbReference type="Gene3D" id="2.40.320.10">
    <property type="entry name" value="Hypothetical Protein Pfu-838710-001"/>
    <property type="match status" value="1"/>
</dbReference>
<dbReference type="EMBL" id="CP128355">
    <property type="protein sequence ID" value="XAF69701.1"/>
    <property type="molecule type" value="Genomic_DNA"/>
</dbReference>
<dbReference type="InterPro" id="IPR023577">
    <property type="entry name" value="CYTH_domain"/>
</dbReference>
<dbReference type="Pfam" id="PF01928">
    <property type="entry name" value="CYTH"/>
    <property type="match status" value="1"/>
</dbReference>
<dbReference type="InterPro" id="IPR009195">
    <property type="entry name" value="Uncharacterised_YjbK"/>
</dbReference>
<dbReference type="SUPFAM" id="SSF55154">
    <property type="entry name" value="CYTH-like phosphatases"/>
    <property type="match status" value="1"/>
</dbReference>
<dbReference type="SMART" id="SM01118">
    <property type="entry name" value="CYTH"/>
    <property type="match status" value="1"/>
</dbReference>
<protein>
    <submittedName>
        <fullName evidence="2">CYTH domain-containing protein</fullName>
    </submittedName>
</protein>
<evidence type="ECO:0000259" key="1">
    <source>
        <dbReference type="PROSITE" id="PS51707"/>
    </source>
</evidence>
<dbReference type="RefSeq" id="WP_251519414.1">
    <property type="nucleotide sequence ID" value="NZ_CP128355.1"/>
</dbReference>